<dbReference type="Gene3D" id="2.60.40.790">
    <property type="match status" value="1"/>
</dbReference>
<comment type="similarity">
    <text evidence="1 2">Belongs to the small heat shock protein (HSP20) family.</text>
</comment>
<evidence type="ECO:0000256" key="2">
    <source>
        <dbReference type="RuleBase" id="RU003616"/>
    </source>
</evidence>
<sequence>MPEDVKEDIEVEFEEVDVEVETSKSDELKEKAEKFREDFKTKAEARTEANKEKLDETLNKSKDVAGKVGENLSKTIDDTIIAMKALQKNFDSRYQVYKDTVTTGNISIDLAENKDFYYLQAYLAGIEKEDISIEATNNSVTIKACFENIMKNIESTEEDPATLIVSGIKVGEADRTVTLTEDIVKEEITAKHNNGTLFVTIPKRIVPKTKIDIE</sequence>
<evidence type="ECO:0000313" key="4">
    <source>
        <dbReference type="EMBL" id="MBE6511643.1"/>
    </source>
</evidence>
<dbReference type="AlphaFoldDB" id="A0A8T3VKI7"/>
<dbReference type="PROSITE" id="PS01031">
    <property type="entry name" value="SHSP"/>
    <property type="match status" value="1"/>
</dbReference>
<evidence type="ECO:0000256" key="1">
    <source>
        <dbReference type="PROSITE-ProRule" id="PRU00285"/>
    </source>
</evidence>
<gene>
    <name evidence="4" type="ORF">E7Z75_00630</name>
</gene>
<feature type="domain" description="SHSP" evidence="3">
    <location>
        <begin position="99"/>
        <end position="214"/>
    </location>
</feature>
<evidence type="ECO:0000313" key="5">
    <source>
        <dbReference type="Proteomes" id="UP000732619"/>
    </source>
</evidence>
<proteinExistence type="inferred from homology"/>
<dbReference type="Proteomes" id="UP000732619">
    <property type="component" value="Unassembled WGS sequence"/>
</dbReference>
<dbReference type="InterPro" id="IPR008978">
    <property type="entry name" value="HSP20-like_chaperone"/>
</dbReference>
<dbReference type="SUPFAM" id="SSF49764">
    <property type="entry name" value="HSP20-like chaperones"/>
    <property type="match status" value="1"/>
</dbReference>
<comment type="caution">
    <text evidence="4">The sequence shown here is derived from an EMBL/GenBank/DDBJ whole genome shotgun (WGS) entry which is preliminary data.</text>
</comment>
<protein>
    <submittedName>
        <fullName evidence="4">Hsp20/alpha crystallin family protein</fullName>
    </submittedName>
</protein>
<evidence type="ECO:0000259" key="3">
    <source>
        <dbReference type="PROSITE" id="PS01031"/>
    </source>
</evidence>
<dbReference type="EMBL" id="SUTG01000002">
    <property type="protein sequence ID" value="MBE6511643.1"/>
    <property type="molecule type" value="Genomic_DNA"/>
</dbReference>
<name>A0A8T3VKI7_METOL</name>
<reference evidence="4" key="1">
    <citation type="submission" date="2019-04" db="EMBL/GenBank/DDBJ databases">
        <title>Evolution of Biomass-Degrading Anaerobic Consortia Revealed by Metagenomics.</title>
        <authorList>
            <person name="Peng X."/>
        </authorList>
    </citation>
    <scope>NUCLEOTIDE SEQUENCE</scope>
    <source>
        <strain evidence="4">SIG14</strain>
    </source>
</reference>
<accession>A0A8T3VKI7</accession>
<dbReference type="InterPro" id="IPR002068">
    <property type="entry name" value="A-crystallin/Hsp20_dom"/>
</dbReference>
<dbReference type="CDD" id="cd06464">
    <property type="entry name" value="ACD_sHsps-like"/>
    <property type="match status" value="1"/>
</dbReference>
<organism evidence="4 5">
    <name type="scientific">Methanobrevibacter olleyae</name>
    <dbReference type="NCBI Taxonomy" id="294671"/>
    <lineage>
        <taxon>Archaea</taxon>
        <taxon>Methanobacteriati</taxon>
        <taxon>Methanobacteriota</taxon>
        <taxon>Methanomada group</taxon>
        <taxon>Methanobacteria</taxon>
        <taxon>Methanobacteriales</taxon>
        <taxon>Methanobacteriaceae</taxon>
        <taxon>Methanobrevibacter</taxon>
    </lineage>
</organism>
<dbReference type="Pfam" id="PF00011">
    <property type="entry name" value="HSP20"/>
    <property type="match status" value="1"/>
</dbReference>